<sequence>MHDKTERMTSVSIDDGVQPQTRTSSFDASAFIAKNLRLLPVPGLSNIQLYTAHSGSRLSRLGGTDPDAPAPYWAYGWGGGAVLAHHIAEHPHLVRGRRVLDLGTGSGLVAIVAAKAGATSVVATDINENAIAAARLNAAANGVEIDLIHADLLDGQPPAVDIVLAGDLFYDEALAKRTLAFLETCRTAGIDVLIGDPYRMPLPTGKLRCIAEYSVPDFGLGCDGAEVRAGIFSLATLPDR</sequence>
<dbReference type="PANTHER" id="PTHR43648">
    <property type="entry name" value="ELECTRON TRANSFER FLAVOPROTEIN BETA SUBUNIT LYSINE METHYLTRANSFERASE"/>
    <property type="match status" value="1"/>
</dbReference>
<dbReference type="Pfam" id="PF06325">
    <property type="entry name" value="PrmA"/>
    <property type="match status" value="1"/>
</dbReference>
<keyword evidence="1" id="KW-0489">Methyltransferase</keyword>
<evidence type="ECO:0000256" key="2">
    <source>
        <dbReference type="ARBA" id="ARBA00022679"/>
    </source>
</evidence>
<dbReference type="Gene3D" id="3.40.50.150">
    <property type="entry name" value="Vaccinia Virus protein VP39"/>
    <property type="match status" value="1"/>
</dbReference>
<dbReference type="GO" id="GO:0016279">
    <property type="term" value="F:protein-lysine N-methyltransferase activity"/>
    <property type="evidence" value="ECO:0007669"/>
    <property type="project" value="TreeGrafter"/>
</dbReference>
<evidence type="ECO:0000256" key="3">
    <source>
        <dbReference type="SAM" id="MobiDB-lite"/>
    </source>
</evidence>
<dbReference type="PANTHER" id="PTHR43648:SF1">
    <property type="entry name" value="ELECTRON TRANSFER FLAVOPROTEIN BETA SUBUNIT LYSINE METHYLTRANSFERASE"/>
    <property type="match status" value="1"/>
</dbReference>
<protein>
    <submittedName>
        <fullName evidence="4">Putative nicotinamide N-methyase</fullName>
    </submittedName>
</protein>
<gene>
    <name evidence="4" type="ORF">GGQ67_002261</name>
</gene>
<accession>A0A7W6GB32</accession>
<evidence type="ECO:0000313" key="5">
    <source>
        <dbReference type="Proteomes" id="UP000582090"/>
    </source>
</evidence>
<dbReference type="GO" id="GO:0032259">
    <property type="term" value="P:methylation"/>
    <property type="evidence" value="ECO:0007669"/>
    <property type="project" value="UniProtKB-KW"/>
</dbReference>
<evidence type="ECO:0000256" key="1">
    <source>
        <dbReference type="ARBA" id="ARBA00022603"/>
    </source>
</evidence>
<comment type="caution">
    <text evidence="4">The sequence shown here is derived from an EMBL/GenBank/DDBJ whole genome shotgun (WGS) entry which is preliminary data.</text>
</comment>
<dbReference type="InterPro" id="IPR029063">
    <property type="entry name" value="SAM-dependent_MTases_sf"/>
</dbReference>
<keyword evidence="5" id="KW-1185">Reference proteome</keyword>
<proteinExistence type="predicted"/>
<keyword evidence="2" id="KW-0808">Transferase</keyword>
<dbReference type="InterPro" id="IPR050078">
    <property type="entry name" value="Ribosomal_L11_MeTrfase_PrmA"/>
</dbReference>
<dbReference type="EMBL" id="JACIDW010000005">
    <property type="protein sequence ID" value="MBB3964600.1"/>
    <property type="molecule type" value="Genomic_DNA"/>
</dbReference>
<organism evidence="4 5">
    <name type="scientific">Rhizobium metallidurans</name>
    <dbReference type="NCBI Taxonomy" id="1265931"/>
    <lineage>
        <taxon>Bacteria</taxon>
        <taxon>Pseudomonadati</taxon>
        <taxon>Pseudomonadota</taxon>
        <taxon>Alphaproteobacteria</taxon>
        <taxon>Hyphomicrobiales</taxon>
        <taxon>Rhizobiaceae</taxon>
        <taxon>Rhizobium/Agrobacterium group</taxon>
        <taxon>Rhizobium</taxon>
    </lineage>
</organism>
<dbReference type="Proteomes" id="UP000582090">
    <property type="component" value="Unassembled WGS sequence"/>
</dbReference>
<dbReference type="SUPFAM" id="SSF53335">
    <property type="entry name" value="S-adenosyl-L-methionine-dependent methyltransferases"/>
    <property type="match status" value="1"/>
</dbReference>
<reference evidence="4 5" key="1">
    <citation type="submission" date="2020-08" db="EMBL/GenBank/DDBJ databases">
        <title>Genomic Encyclopedia of Type Strains, Phase IV (KMG-IV): sequencing the most valuable type-strain genomes for metagenomic binning, comparative biology and taxonomic classification.</title>
        <authorList>
            <person name="Goeker M."/>
        </authorList>
    </citation>
    <scope>NUCLEOTIDE SEQUENCE [LARGE SCALE GENOMIC DNA]</scope>
    <source>
        <strain evidence="4 5">DSM 26575</strain>
    </source>
</reference>
<feature type="region of interest" description="Disordered" evidence="3">
    <location>
        <begin position="1"/>
        <end position="20"/>
    </location>
</feature>
<feature type="compositionally biased region" description="Polar residues" evidence="3">
    <location>
        <begin position="8"/>
        <end position="20"/>
    </location>
</feature>
<dbReference type="CDD" id="cd02440">
    <property type="entry name" value="AdoMet_MTases"/>
    <property type="match status" value="1"/>
</dbReference>
<name>A0A7W6GB32_9HYPH</name>
<evidence type="ECO:0000313" key="4">
    <source>
        <dbReference type="EMBL" id="MBB3964600.1"/>
    </source>
</evidence>
<dbReference type="AlphaFoldDB" id="A0A7W6GB32"/>